<evidence type="ECO:0000313" key="4">
    <source>
        <dbReference type="Proteomes" id="UP000199088"/>
    </source>
</evidence>
<gene>
    <name evidence="3" type="ORF">SAMN05660199_01050</name>
</gene>
<dbReference type="AlphaFoldDB" id="A0A1H0FW64"/>
<dbReference type="Proteomes" id="UP000199088">
    <property type="component" value="Unassembled WGS sequence"/>
</dbReference>
<dbReference type="GO" id="GO:0008239">
    <property type="term" value="F:dipeptidyl-peptidase activity"/>
    <property type="evidence" value="ECO:0007669"/>
    <property type="project" value="InterPro"/>
</dbReference>
<dbReference type="InterPro" id="IPR005674">
    <property type="entry name" value="CocE/Ser_esterase"/>
</dbReference>
<evidence type="ECO:0000313" key="3">
    <source>
        <dbReference type="EMBL" id="SDN98907.1"/>
    </source>
</evidence>
<dbReference type="InterPro" id="IPR000383">
    <property type="entry name" value="Xaa-Pro-like_dom"/>
</dbReference>
<protein>
    <recommendedName>
        <fullName evidence="2">Xaa-Pro dipeptidyl-peptidase C-terminal domain-containing protein</fullName>
    </recommendedName>
</protein>
<accession>A0A1H0FW64</accession>
<reference evidence="4" key="1">
    <citation type="submission" date="2016-10" db="EMBL/GenBank/DDBJ databases">
        <authorList>
            <person name="Varghese N."/>
            <person name="Submissions S."/>
        </authorList>
    </citation>
    <scope>NUCLEOTIDE SEQUENCE [LARGE SCALE GENOMIC DNA]</scope>
    <source>
        <strain evidence="4">DSM 45843</strain>
    </source>
</reference>
<dbReference type="PANTHER" id="PTHR43056">
    <property type="entry name" value="PEPTIDASE S9 PROLYL OLIGOPEPTIDASE"/>
    <property type="match status" value="1"/>
</dbReference>
<name>A0A1H0FW64_9ACTN</name>
<dbReference type="Gene3D" id="3.40.50.1820">
    <property type="entry name" value="alpha/beta hydrolase"/>
    <property type="match status" value="1"/>
</dbReference>
<dbReference type="InterPro" id="IPR013736">
    <property type="entry name" value="Xaa-Pro_dipept_C"/>
</dbReference>
<keyword evidence="1" id="KW-0378">Hydrolase</keyword>
<dbReference type="SUPFAM" id="SSF53474">
    <property type="entry name" value="alpha/beta-Hydrolases"/>
    <property type="match status" value="1"/>
</dbReference>
<dbReference type="InterPro" id="IPR050585">
    <property type="entry name" value="Xaa-Pro_dipeptidyl-ppase/CocE"/>
</dbReference>
<evidence type="ECO:0000256" key="1">
    <source>
        <dbReference type="ARBA" id="ARBA00022801"/>
    </source>
</evidence>
<dbReference type="RefSeq" id="WP_091240981.1">
    <property type="nucleotide sequence ID" value="NZ_FNIR01000003.1"/>
</dbReference>
<dbReference type="InterPro" id="IPR029058">
    <property type="entry name" value="AB_hydrolase_fold"/>
</dbReference>
<dbReference type="Gene3D" id="1.10.3020.10">
    <property type="entry name" value="alpha-amino acid ester hydrolase ( Helical cap domain)"/>
    <property type="match status" value="1"/>
</dbReference>
<dbReference type="Pfam" id="PF08530">
    <property type="entry name" value="PepX_C"/>
    <property type="match status" value="1"/>
</dbReference>
<dbReference type="STRING" id="1052260.SAMN05660199_01050"/>
<evidence type="ECO:0000259" key="2">
    <source>
        <dbReference type="SMART" id="SM00939"/>
    </source>
</evidence>
<dbReference type="NCBIfam" id="TIGR00976">
    <property type="entry name" value="CocE_NonD"/>
    <property type="match status" value="1"/>
</dbReference>
<dbReference type="PANTHER" id="PTHR43056:SF10">
    <property type="entry name" value="COCE_NOND FAMILY, PUTATIVE (AFU_ORTHOLOGUE AFUA_7G00600)-RELATED"/>
    <property type="match status" value="1"/>
</dbReference>
<proteinExistence type="predicted"/>
<dbReference type="Gene3D" id="2.60.120.260">
    <property type="entry name" value="Galactose-binding domain-like"/>
    <property type="match status" value="1"/>
</dbReference>
<feature type="domain" description="Xaa-Pro dipeptidyl-peptidase C-terminal" evidence="2">
    <location>
        <begin position="300"/>
        <end position="527"/>
    </location>
</feature>
<keyword evidence="4" id="KW-1185">Reference proteome</keyword>
<dbReference type="SMART" id="SM00939">
    <property type="entry name" value="PepX_C"/>
    <property type="match status" value="1"/>
</dbReference>
<sequence>MQIDVLTPGPVPADATEVAVPMRDGVQLAADLYRAGPGAHPVVVVRLPYDKDGEYCHMAEVARHANARGYTVLVQDVRGKFRSGGVTEFGVHEVDDGHDTVAWTADQPWCDGRVLAWGDSYFGMTTLAAAAAGHPALRAIAPRLTGTLLSREVVHPGGLPDVEATARTLYLSSWYLDRDAYEWPVDWTVRPLRAPFDAFFAAVGRRSAGYDAERGRTGVVFAGPSIEQLLAAPPVPVLFTVGLFDNCAHYSWHDLRRLLADPAWAPAVRIRLDALDHENNHVDDPAGADFDVARVLDPALDFFDDVLGGGPLATPRVRYEVVHGPTLTADAWPPADTEPRRLWLARGGAGPSLQEHPGLPAELSWRHDPEHLVPSAAPDPFARLVLHPDLAAVAVRPDVLHLPGEPVREPVDLVGPARLEVALATTSVSTDLFARLLDVAPDGSHALLMKTQVHLAGDRSEGPVQLDLLSLSHRLRPGHRIAVQLMSSDVPDYVPDPGDGSDPWEATTSLPSAQTVLLGDPGGSVLHLTVRTPLIDDTQETP</sequence>
<organism evidence="3 4">
    <name type="scientific">Klenkia soli</name>
    <dbReference type="NCBI Taxonomy" id="1052260"/>
    <lineage>
        <taxon>Bacteria</taxon>
        <taxon>Bacillati</taxon>
        <taxon>Actinomycetota</taxon>
        <taxon>Actinomycetes</taxon>
        <taxon>Geodermatophilales</taxon>
        <taxon>Geodermatophilaceae</taxon>
        <taxon>Klenkia</taxon>
    </lineage>
</organism>
<dbReference type="SUPFAM" id="SSF49785">
    <property type="entry name" value="Galactose-binding domain-like"/>
    <property type="match status" value="1"/>
</dbReference>
<dbReference type="EMBL" id="FNIR01000003">
    <property type="protein sequence ID" value="SDN98907.1"/>
    <property type="molecule type" value="Genomic_DNA"/>
</dbReference>
<dbReference type="OrthoDB" id="5240615at2"/>
<dbReference type="InterPro" id="IPR008979">
    <property type="entry name" value="Galactose-bd-like_sf"/>
</dbReference>
<dbReference type="Pfam" id="PF02129">
    <property type="entry name" value="Peptidase_S15"/>
    <property type="match status" value="1"/>
</dbReference>